<feature type="chain" id="PRO_5014584720" description="Secreted protein" evidence="2">
    <location>
        <begin position="22"/>
        <end position="103"/>
    </location>
</feature>
<protein>
    <recommendedName>
        <fullName evidence="4">Secreted protein</fullName>
    </recommendedName>
</protein>
<reference evidence="3" key="1">
    <citation type="submission" date="2015-06" db="UniProtKB">
        <authorList>
            <consortium name="EnsemblPlants"/>
        </authorList>
    </citation>
    <scope>IDENTIFICATION</scope>
</reference>
<dbReference type="AlphaFoldDB" id="M8CQ34"/>
<evidence type="ECO:0000256" key="2">
    <source>
        <dbReference type="SAM" id="SignalP"/>
    </source>
</evidence>
<sequence>MLVRLGFVVLATFAAFTLKRGKGPPNKDNGQAKKKEKARGTEHEKEGEEEEVKTINGIINSAPSMDDDEDEMFSDIESFLGGEIDIWATGSTLRSGPNTTRHY</sequence>
<feature type="region of interest" description="Disordered" evidence="1">
    <location>
        <begin position="20"/>
        <end position="52"/>
    </location>
</feature>
<evidence type="ECO:0000256" key="1">
    <source>
        <dbReference type="SAM" id="MobiDB-lite"/>
    </source>
</evidence>
<feature type="compositionally biased region" description="Basic and acidic residues" evidence="1">
    <location>
        <begin position="30"/>
        <end position="46"/>
    </location>
</feature>
<dbReference type="ExpressionAtlas" id="M8CQ34">
    <property type="expression patterns" value="baseline"/>
</dbReference>
<feature type="signal peptide" evidence="2">
    <location>
        <begin position="1"/>
        <end position="21"/>
    </location>
</feature>
<keyword evidence="2" id="KW-0732">Signal</keyword>
<evidence type="ECO:0000313" key="3">
    <source>
        <dbReference type="EnsemblPlants" id="EMT25711"/>
    </source>
</evidence>
<evidence type="ECO:0008006" key="4">
    <source>
        <dbReference type="Google" id="ProtNLM"/>
    </source>
</evidence>
<dbReference type="EnsemblPlants" id="EMT25711">
    <property type="protein sequence ID" value="EMT25711"/>
    <property type="gene ID" value="F775_24997"/>
</dbReference>
<organism evidence="3">
    <name type="scientific">Aegilops tauschii</name>
    <name type="common">Tausch's goatgrass</name>
    <name type="synonym">Aegilops squarrosa</name>
    <dbReference type="NCBI Taxonomy" id="37682"/>
    <lineage>
        <taxon>Eukaryota</taxon>
        <taxon>Viridiplantae</taxon>
        <taxon>Streptophyta</taxon>
        <taxon>Embryophyta</taxon>
        <taxon>Tracheophyta</taxon>
        <taxon>Spermatophyta</taxon>
        <taxon>Magnoliopsida</taxon>
        <taxon>Liliopsida</taxon>
        <taxon>Poales</taxon>
        <taxon>Poaceae</taxon>
        <taxon>BOP clade</taxon>
        <taxon>Pooideae</taxon>
        <taxon>Triticodae</taxon>
        <taxon>Triticeae</taxon>
        <taxon>Triticinae</taxon>
        <taxon>Aegilops</taxon>
    </lineage>
</organism>
<accession>M8CQ34</accession>
<name>M8CQ34_AEGTA</name>
<proteinExistence type="predicted"/>